<evidence type="ECO:0000256" key="4">
    <source>
        <dbReference type="ARBA" id="ARBA00022801"/>
    </source>
</evidence>
<dbReference type="FunFam" id="3.40.50.1240:FF:000005">
    <property type="entry name" value="GpmB, Fructose-2,6-bisphosphatase"/>
    <property type="match status" value="1"/>
</dbReference>
<evidence type="ECO:0000256" key="1">
    <source>
        <dbReference type="ARBA" id="ARBA00008408"/>
    </source>
</evidence>
<dbReference type="CDD" id="cd07067">
    <property type="entry name" value="HP_PGM_like"/>
    <property type="match status" value="1"/>
</dbReference>
<evidence type="ECO:0000259" key="8">
    <source>
        <dbReference type="Pfam" id="PF01591"/>
    </source>
</evidence>
<dbReference type="OrthoDB" id="267323at2759"/>
<dbReference type="InterPro" id="IPR003094">
    <property type="entry name" value="6Pfruct_kin"/>
</dbReference>
<dbReference type="SMART" id="SM00855">
    <property type="entry name" value="PGAM"/>
    <property type="match status" value="1"/>
</dbReference>
<protein>
    <recommendedName>
        <fullName evidence="2">fructose-2,6-bisphosphate 2-phosphatase</fullName>
        <ecNumber evidence="2">3.1.3.46</ecNumber>
    </recommendedName>
</protein>
<feature type="region of interest" description="Disordered" evidence="7">
    <location>
        <begin position="23"/>
        <end position="55"/>
    </location>
</feature>
<evidence type="ECO:0000256" key="5">
    <source>
        <dbReference type="ARBA" id="ARBA00022840"/>
    </source>
</evidence>
<dbReference type="EC" id="3.1.3.46" evidence="2"/>
<dbReference type="Gene3D" id="3.40.50.1240">
    <property type="entry name" value="Phosphoglycerate mutase-like"/>
    <property type="match status" value="1"/>
</dbReference>
<dbReference type="GO" id="GO:0005829">
    <property type="term" value="C:cytosol"/>
    <property type="evidence" value="ECO:0007669"/>
    <property type="project" value="TreeGrafter"/>
</dbReference>
<evidence type="ECO:0000256" key="6">
    <source>
        <dbReference type="PIRSR" id="PIRSR613078-2"/>
    </source>
</evidence>
<dbReference type="InterPro" id="IPR013078">
    <property type="entry name" value="His_Pase_superF_clade-1"/>
</dbReference>
<evidence type="ECO:0000313" key="9">
    <source>
        <dbReference type="EMBL" id="KAF7375210.1"/>
    </source>
</evidence>
<dbReference type="PANTHER" id="PTHR10606:SF44">
    <property type="entry name" value="6-PHOSPHOFRUCTO 2-KINASE_FRUCTOSE 2,6-BISPHOSPHATASE LONG FORM"/>
    <property type="match status" value="1"/>
</dbReference>
<reference evidence="9" key="1">
    <citation type="submission" date="2020-05" db="EMBL/GenBank/DDBJ databases">
        <title>Mycena genomes resolve the evolution of fungal bioluminescence.</title>
        <authorList>
            <person name="Tsai I.J."/>
        </authorList>
    </citation>
    <scope>NUCLEOTIDE SEQUENCE</scope>
    <source>
        <strain evidence="9">160909Yilan</strain>
    </source>
</reference>
<keyword evidence="10" id="KW-1185">Reference proteome</keyword>
<dbReference type="GO" id="GO:0006003">
    <property type="term" value="P:fructose 2,6-bisphosphate metabolic process"/>
    <property type="evidence" value="ECO:0007669"/>
    <property type="project" value="InterPro"/>
</dbReference>
<organism evidence="9 10">
    <name type="scientific">Mycena sanguinolenta</name>
    <dbReference type="NCBI Taxonomy" id="230812"/>
    <lineage>
        <taxon>Eukaryota</taxon>
        <taxon>Fungi</taxon>
        <taxon>Dikarya</taxon>
        <taxon>Basidiomycota</taxon>
        <taxon>Agaricomycotina</taxon>
        <taxon>Agaricomycetes</taxon>
        <taxon>Agaricomycetidae</taxon>
        <taxon>Agaricales</taxon>
        <taxon>Marasmiineae</taxon>
        <taxon>Mycenaceae</taxon>
        <taxon>Mycena</taxon>
    </lineage>
</organism>
<dbReference type="Proteomes" id="UP000623467">
    <property type="component" value="Unassembled WGS sequence"/>
</dbReference>
<dbReference type="FunFam" id="3.40.50.300:FF:000644">
    <property type="entry name" value="GpmB, Fructose-2,6-bisphosphatase"/>
    <property type="match status" value="1"/>
</dbReference>
<evidence type="ECO:0000313" key="10">
    <source>
        <dbReference type="Proteomes" id="UP000623467"/>
    </source>
</evidence>
<dbReference type="GO" id="GO:0003873">
    <property type="term" value="F:6-phosphofructo-2-kinase activity"/>
    <property type="evidence" value="ECO:0007669"/>
    <property type="project" value="InterPro"/>
</dbReference>
<feature type="region of interest" description="Disordered" evidence="7">
    <location>
        <begin position="80"/>
        <end position="103"/>
    </location>
</feature>
<feature type="domain" description="6-phosphofructo-2-kinase" evidence="8">
    <location>
        <begin position="107"/>
        <end position="330"/>
    </location>
</feature>
<dbReference type="InterPro" id="IPR027417">
    <property type="entry name" value="P-loop_NTPase"/>
</dbReference>
<dbReference type="InterPro" id="IPR029033">
    <property type="entry name" value="His_PPase_superfam"/>
</dbReference>
<dbReference type="Pfam" id="PF01591">
    <property type="entry name" value="6PF2K"/>
    <property type="match status" value="1"/>
</dbReference>
<keyword evidence="4" id="KW-0378">Hydrolase</keyword>
<dbReference type="InterPro" id="IPR013079">
    <property type="entry name" value="6Phosfructo_kin"/>
</dbReference>
<evidence type="ECO:0000256" key="3">
    <source>
        <dbReference type="ARBA" id="ARBA00022741"/>
    </source>
</evidence>
<dbReference type="PANTHER" id="PTHR10606">
    <property type="entry name" value="6-PHOSPHOFRUCTO-2-KINASE/FRUCTOSE-2,6-BISPHOSPHATASE"/>
    <property type="match status" value="1"/>
</dbReference>
<dbReference type="Gene3D" id="3.40.50.300">
    <property type="entry name" value="P-loop containing nucleotide triphosphate hydrolases"/>
    <property type="match status" value="1"/>
</dbReference>
<feature type="compositionally biased region" description="Polar residues" evidence="7">
    <location>
        <begin position="80"/>
        <end position="93"/>
    </location>
</feature>
<dbReference type="SUPFAM" id="SSF52540">
    <property type="entry name" value="P-loop containing nucleoside triphosphate hydrolases"/>
    <property type="match status" value="1"/>
</dbReference>
<proteinExistence type="inferred from homology"/>
<dbReference type="EMBL" id="JACAZH010000002">
    <property type="protein sequence ID" value="KAF7375210.1"/>
    <property type="molecule type" value="Genomic_DNA"/>
</dbReference>
<name>A0A8H6Z9Y5_9AGAR</name>
<comment type="caution">
    <text evidence="9">The sequence shown here is derived from an EMBL/GenBank/DDBJ whole genome shotgun (WGS) entry which is preliminary data.</text>
</comment>
<comment type="similarity">
    <text evidence="1">In the C-terminal section; belongs to the phosphoglycerate mutase family.</text>
</comment>
<dbReference type="PRINTS" id="PR00991">
    <property type="entry name" value="6PFRUCTKNASE"/>
</dbReference>
<dbReference type="GO" id="GO:0005524">
    <property type="term" value="F:ATP binding"/>
    <property type="evidence" value="ECO:0007669"/>
    <property type="project" value="UniProtKB-KW"/>
</dbReference>
<sequence length="557" mass="62161">MASKSFSAPSAKIRQDLKRAADVLQSMQNQGDLAEPPVTKSPNIPPAAFGAGGHQGSMSVASPAFRVWDIKASQKRLKQFDQSTVTSRKGSQAPTPPQSVKGIVAKPDYSENKIVLAMVGLPARGKSYLSNKLMIYLKWLEYDVRVFNVGQLRRTRAKQKAQQSGIKEDHSADFFSHSNAEGTRDRDRLAEDSLEMLITWLKVGGNVGIHDATNSTRSRRAKIEARVAKEPGLMLIFLESVCDDPSVIAANVALKVSSGDPDYKDISPEKAKADFLRRIHEYEKVYETITEPHLSYLRITNVGREVTVSRINGYLSSRIAFYLMNLHLKPRSIFFSRHGESQYNVEGKIGGDSLLSPRGMQYAKALPELIKNNIGDQPLTVWTSTLKRTIQTAEDLKYTKLTWKSLDELDAGVCDGMTYEEIEVTQKRIPMTLPTATKTSSTTVIGGGESYRDVVVRLEPVIMELERQENILIIGHQAILRCLYAYFHHLPQDDLPYIKIPLHTVIKLTPKAYGCDEERYAVPILAVDTHRPKPNAPELVVESSTSRQYFTPEEAAA</sequence>
<dbReference type="Pfam" id="PF00300">
    <property type="entry name" value="His_Phos_1"/>
    <property type="match status" value="1"/>
</dbReference>
<evidence type="ECO:0000256" key="7">
    <source>
        <dbReference type="SAM" id="MobiDB-lite"/>
    </source>
</evidence>
<dbReference type="AlphaFoldDB" id="A0A8H6Z9Y5"/>
<feature type="binding site" evidence="6">
    <location>
        <begin position="337"/>
        <end position="344"/>
    </location>
    <ligand>
        <name>substrate</name>
    </ligand>
</feature>
<dbReference type="SUPFAM" id="SSF53254">
    <property type="entry name" value="Phosphoglycerate mutase-like"/>
    <property type="match status" value="1"/>
</dbReference>
<dbReference type="GO" id="GO:0004331">
    <property type="term" value="F:fructose-2,6-bisphosphate 2-phosphatase activity"/>
    <property type="evidence" value="ECO:0007669"/>
    <property type="project" value="UniProtKB-EC"/>
</dbReference>
<keyword evidence="5" id="KW-0067">ATP-binding</keyword>
<dbReference type="GO" id="GO:0006000">
    <property type="term" value="P:fructose metabolic process"/>
    <property type="evidence" value="ECO:0007669"/>
    <property type="project" value="InterPro"/>
</dbReference>
<evidence type="ECO:0000256" key="2">
    <source>
        <dbReference type="ARBA" id="ARBA00013067"/>
    </source>
</evidence>
<gene>
    <name evidence="9" type="ORF">MSAN_00407600</name>
</gene>
<dbReference type="PIRSF" id="PIRSF000709">
    <property type="entry name" value="6PFK_2-Ptase"/>
    <property type="match status" value="1"/>
</dbReference>
<keyword evidence="3" id="KW-0547">Nucleotide-binding</keyword>
<accession>A0A8H6Z9Y5</accession>
<feature type="binding site" evidence="6">
    <location>
        <position position="388"/>
    </location>
    <ligand>
        <name>substrate</name>
    </ligand>
</feature>